<dbReference type="Pfam" id="PF17973">
    <property type="entry name" value="bMG10"/>
    <property type="match status" value="1"/>
</dbReference>
<dbReference type="InterPro" id="IPR041203">
    <property type="entry name" value="Bact_A2M_MG5"/>
</dbReference>
<dbReference type="Pfam" id="PF00207">
    <property type="entry name" value="A2M"/>
    <property type="match status" value="1"/>
</dbReference>
<comment type="similarity">
    <text evidence="1">Belongs to the protease inhibitor I39 (alpha-2-macroglobulin) family. Bacterial alpha-2-macroglobulin subfamily.</text>
</comment>
<evidence type="ECO:0000259" key="4">
    <source>
        <dbReference type="SMART" id="SM01360"/>
    </source>
</evidence>
<dbReference type="Gene3D" id="2.60.40.1930">
    <property type="match status" value="1"/>
</dbReference>
<name>A0A7W8G8B1_9SPIR</name>
<proteinExistence type="inferred from homology"/>
<dbReference type="InterPro" id="IPR047565">
    <property type="entry name" value="Alpha-macroglob_thiol-ester_cl"/>
</dbReference>
<protein>
    <recommendedName>
        <fullName evidence="7">Alpha-2-macroglobulin</fullName>
    </recommendedName>
</protein>
<dbReference type="Pfam" id="PF07678">
    <property type="entry name" value="TED_complement"/>
    <property type="match status" value="1"/>
</dbReference>
<reference evidence="5 6" key="1">
    <citation type="submission" date="2020-08" db="EMBL/GenBank/DDBJ databases">
        <title>Genomic Encyclopedia of Type Strains, Phase IV (KMG-IV): sequencing the most valuable type-strain genomes for metagenomic binning, comparative biology and taxonomic classification.</title>
        <authorList>
            <person name="Goeker M."/>
        </authorList>
    </citation>
    <scope>NUCLEOTIDE SEQUENCE [LARGE SCALE GENOMIC DNA]</scope>
    <source>
        <strain evidence="5 6">DSM 103462</strain>
    </source>
</reference>
<feature type="domain" description="Alpha-2-macroglobulin bait region" evidence="3">
    <location>
        <begin position="977"/>
        <end position="1132"/>
    </location>
</feature>
<feature type="compositionally biased region" description="Polar residues" evidence="2">
    <location>
        <begin position="783"/>
        <end position="796"/>
    </location>
</feature>
<gene>
    <name evidence="5" type="ORF">HNP76_001047</name>
</gene>
<dbReference type="Pfam" id="PF07703">
    <property type="entry name" value="A2M_BRD"/>
    <property type="match status" value="1"/>
</dbReference>
<dbReference type="SMART" id="SM01359">
    <property type="entry name" value="A2M_N_2"/>
    <property type="match status" value="1"/>
</dbReference>
<dbReference type="GO" id="GO:0005615">
    <property type="term" value="C:extracellular space"/>
    <property type="evidence" value="ECO:0007669"/>
    <property type="project" value="InterPro"/>
</dbReference>
<dbReference type="Pfam" id="PF01835">
    <property type="entry name" value="MG2"/>
    <property type="match status" value="1"/>
</dbReference>
<dbReference type="InterPro" id="IPR002890">
    <property type="entry name" value="MG2"/>
</dbReference>
<dbReference type="InterPro" id="IPR008930">
    <property type="entry name" value="Terpenoid_cyclase/PrenylTrfase"/>
</dbReference>
<dbReference type="SUPFAM" id="SSF48239">
    <property type="entry name" value="Terpenoid cyclases/Protein prenyltransferases"/>
    <property type="match status" value="1"/>
</dbReference>
<evidence type="ECO:0000256" key="1">
    <source>
        <dbReference type="ARBA" id="ARBA00010556"/>
    </source>
</evidence>
<dbReference type="Proteomes" id="UP000518887">
    <property type="component" value="Unassembled WGS sequence"/>
</dbReference>
<evidence type="ECO:0000313" key="5">
    <source>
        <dbReference type="EMBL" id="MBB5225690.1"/>
    </source>
</evidence>
<dbReference type="RefSeq" id="WP_184658220.1">
    <property type="nucleotide sequence ID" value="NZ_CP031518.1"/>
</dbReference>
<dbReference type="GO" id="GO:0004866">
    <property type="term" value="F:endopeptidase inhibitor activity"/>
    <property type="evidence" value="ECO:0007669"/>
    <property type="project" value="InterPro"/>
</dbReference>
<evidence type="ECO:0000313" key="6">
    <source>
        <dbReference type="Proteomes" id="UP000518887"/>
    </source>
</evidence>
<dbReference type="EMBL" id="JACHFQ010000003">
    <property type="protein sequence ID" value="MBB5225690.1"/>
    <property type="molecule type" value="Genomic_DNA"/>
</dbReference>
<organism evidence="5 6">
    <name type="scientific">Treponema ruminis</name>
    <dbReference type="NCBI Taxonomy" id="744515"/>
    <lineage>
        <taxon>Bacteria</taxon>
        <taxon>Pseudomonadati</taxon>
        <taxon>Spirochaetota</taxon>
        <taxon>Spirochaetia</taxon>
        <taxon>Spirochaetales</taxon>
        <taxon>Treponemataceae</taxon>
        <taxon>Treponema</taxon>
    </lineage>
</organism>
<evidence type="ECO:0008006" key="7">
    <source>
        <dbReference type="Google" id="ProtNLM"/>
    </source>
</evidence>
<dbReference type="CDD" id="cd02891">
    <property type="entry name" value="A2M_like"/>
    <property type="match status" value="1"/>
</dbReference>
<dbReference type="PANTHER" id="PTHR40094">
    <property type="entry name" value="ALPHA-2-MACROGLOBULIN HOMOLOG"/>
    <property type="match status" value="1"/>
</dbReference>
<comment type="caution">
    <text evidence="5">The sequence shown here is derived from an EMBL/GenBank/DDBJ whole genome shotgun (WGS) entry which is preliminary data.</text>
</comment>
<dbReference type="InterPro" id="IPR011625">
    <property type="entry name" value="A2M_N_BRD"/>
</dbReference>
<dbReference type="InterPro" id="IPR001599">
    <property type="entry name" value="Macroglobln_a2"/>
</dbReference>
<dbReference type="Gene3D" id="2.20.130.20">
    <property type="match status" value="1"/>
</dbReference>
<evidence type="ECO:0000256" key="2">
    <source>
        <dbReference type="SAM" id="MobiDB-lite"/>
    </source>
</evidence>
<dbReference type="SMART" id="SM01360">
    <property type="entry name" value="A2M"/>
    <property type="match status" value="1"/>
</dbReference>
<dbReference type="PROSITE" id="PS51257">
    <property type="entry name" value="PROKAR_LIPOPROTEIN"/>
    <property type="match status" value="1"/>
</dbReference>
<dbReference type="InterPro" id="IPR011626">
    <property type="entry name" value="Alpha-macroglobulin_TED"/>
</dbReference>
<dbReference type="Gene3D" id="1.50.10.20">
    <property type="match status" value="1"/>
</dbReference>
<dbReference type="PANTHER" id="PTHR40094:SF1">
    <property type="entry name" value="UBIQUITIN DOMAIN-CONTAINING PROTEIN"/>
    <property type="match status" value="1"/>
</dbReference>
<sequence length="1918" mass="214230">MKKFFLILTLLFASILVLFGIASCKKNALTADSDKSSDISPKVLSLDSTSDRVFDAGNFFTPDYTPYEAEPESKAGKIKLFSPKAGSKAESIVPGLRKLSDYQTSYKTRKSDLNLSELAKMFGEQDSAEKSPIKTQPLKIIWSAPGYSKNKWIDSNEVAPEFSHELRVQFNYPVTSDEIKDISKIEFYKGDEKNGSPIQFKLKQESIDTITYFWEKNIPFESKVILTVEQNLDGKKITARANFSTLSPFIYEDKSSGRSYGKYTNPLCLYFSHPVDYESVLTSVSAKKASGEELSLTKENIEVRGGCLKIFALPLSFHSKYSVQISKNLKDIYGRKLSSDGEKDIELEIEVPGAESKVSFTDSGVRMLESNFPHRMVFEYQNIFEGAYVLNRTENPFAVTDWSKIKASVYDEKNESLRINLESYPKDERIFKIINLDEKLSGGKGWTEIYSAIKLPKKPTKWDPETFYWSTNATSIQVTNLGVTVRYAMNKVCVLVTQLSDGRAVEGARVFAYADKNASTKEIINNAPLAVTDKNGLALINLSQEDSPKVISGGWWDAPVIYVVKDDDRVIFQPDDHSPWRSGIYSYSKVPNKIEAEQRTFMFSDRGLYKPGERASFRGIDRDQVLGSFIPYSGNYTVTLMEDKWRDSKEYGKLTGKASESGGFYGSFEIPEDIEPGIYKIRYQRDGDEKSQELRINVAFFEKVKFQSEVSMPKTPVIAGEKIQAGIGASYLAGGALSSAKFETNWFREPWYFTSDEAEFRQYKFGPVNSQEGRSHIREDSGSLDSNGSATVSCETSGNSIKGAPYRYRVSADITDISNQQISASAATVVHPASFYIGLSKPEMSSAFAKKGEKITFTYKLALPDGKALVSSKSLGALAGKDRKIEVKLTRDEWNLVQQQGIYDIYSRYEKTEIEESCQTVALDESGKISVTALEAGNHKIQLSAMDSQGRPVITEYEFFVTGSGRCSWYQDDATSLRLTPDKNQYNPGETAHLLLESTLPEGNYLITVEREGIFTEEVRHLEGSVNVIDISVARNYVPVFYVSISSYSVRQGEPKHEYGEADLDKPKGFYGATEVFVNPRVKSFSVKLESKKPSYRPGEMAEVTVYATKGGKPLANSEITLMAVDRGVLDLINYHVPDPISFFYSKANFPLRVKGGDSRAYLMDPVTYEVKNLKGGDNGDDEKINERSDFNPTAVFEPMLKTDENGRATVSFKLPDNLTTYRLTAFGVNGELLALQEDEIAVQNPINIQQILPRQLRERDTSEVGVLISNLDDREHEITVSLAVGEIDAAKAEEKGITSKAGQAFVDGKSEHKIKVPSGANASVFFDIAAKKAGMVSTEFTVKSDILNEKLVCPLKIEKPYIFETVTKTGQLSESEESASEKITIPSYTEDMNGSLSVTLDATRLGLLGNSVQYLFEYPFGCLEQQSSRLLPLVIFEDYIDTFNLESQVTDIRKVVKSCFASWKNYQHSDGGFGYWPTSYASNAFVSARIAHIYALAIQRGYKEKDLAIDIEKLCKYISENSSDDYSRAYNYYVLALNGKTVSDEKLEKIIRKEKQELDALALAGLCSLEKDGKDSLLAKEAASEIRTLMRPASRGVDLAIKASSSGRYAYYGDESEKIALILQLFTQLDKDDETNTRLIYSLMSKQRAGYWKNTATTARVLEAIYHVIKTNNLDKTNLNATALFQGKQFASGTFKGAAARPVTVTLPFRDEKICSLKKDRELDLDFSKKGKGSLYYTASMRYAIPQELQEAKDKGIGLVMQLFDNATGEEIKISKENPVTELESGKTYKVKITLSSNYDRDYLALRAPVPSGAEILDATFVTRADAAENASGKEVYSDDGDGDSGYWGGDHFMSNQVIYNSEIHFFWDSFKMGKTTAEFKFRAVRRGVFPTPPANAECMYEPETFGRTGGILYTIK</sequence>
<dbReference type="InterPro" id="IPR041246">
    <property type="entry name" value="Bact_MG10"/>
</dbReference>
<dbReference type="InterPro" id="IPR051802">
    <property type="entry name" value="YfhM-like"/>
</dbReference>
<accession>A0A7W8G8B1</accession>
<evidence type="ECO:0000259" key="3">
    <source>
        <dbReference type="SMART" id="SM01359"/>
    </source>
</evidence>
<feature type="region of interest" description="Disordered" evidence="2">
    <location>
        <begin position="770"/>
        <end position="796"/>
    </location>
</feature>
<dbReference type="Pfam" id="PF17972">
    <property type="entry name" value="bMG5"/>
    <property type="match status" value="1"/>
</dbReference>
<feature type="domain" description="Alpha-2-macroglobulin" evidence="4">
    <location>
        <begin position="1194"/>
        <end position="1283"/>
    </location>
</feature>
<dbReference type="SMART" id="SM01419">
    <property type="entry name" value="Thiol-ester_cl"/>
    <property type="match status" value="1"/>
</dbReference>
<keyword evidence="6" id="KW-1185">Reference proteome</keyword>